<dbReference type="HOGENOM" id="CLU_349370_0_0_1"/>
<accession>Q22GE7</accession>
<protein>
    <submittedName>
        <fullName evidence="2">Uncharacterized protein</fullName>
    </submittedName>
</protein>
<dbReference type="EMBL" id="GG662460">
    <property type="protein sequence ID" value="EAR84384.1"/>
    <property type="molecule type" value="Genomic_DNA"/>
</dbReference>
<evidence type="ECO:0000313" key="3">
    <source>
        <dbReference type="Proteomes" id="UP000009168"/>
    </source>
</evidence>
<keyword evidence="3" id="KW-1185">Reference proteome</keyword>
<dbReference type="InParanoid" id="Q22GE7"/>
<dbReference type="KEGG" id="tet:TTHERM_00703760"/>
<feature type="region of interest" description="Disordered" evidence="1">
    <location>
        <begin position="31"/>
        <end position="53"/>
    </location>
</feature>
<dbReference type="RefSeq" id="XP_001032047.1">
    <property type="nucleotide sequence ID" value="XM_001032047.1"/>
</dbReference>
<gene>
    <name evidence="2" type="ORF">TTHERM_00703760</name>
</gene>
<evidence type="ECO:0000256" key="1">
    <source>
        <dbReference type="SAM" id="MobiDB-lite"/>
    </source>
</evidence>
<organism evidence="2 3">
    <name type="scientific">Tetrahymena thermophila (strain SB210)</name>
    <dbReference type="NCBI Taxonomy" id="312017"/>
    <lineage>
        <taxon>Eukaryota</taxon>
        <taxon>Sar</taxon>
        <taxon>Alveolata</taxon>
        <taxon>Ciliophora</taxon>
        <taxon>Intramacronucleata</taxon>
        <taxon>Oligohymenophorea</taxon>
        <taxon>Hymenostomatida</taxon>
        <taxon>Tetrahymenina</taxon>
        <taxon>Tetrahymenidae</taxon>
        <taxon>Tetrahymena</taxon>
    </lineage>
</organism>
<proteinExistence type="predicted"/>
<sequence length="807" mass="93060">MNSFDKEELSQITPLLQSQIPASLISAIQDQNKSASNKKKTQIDQKTNKKLESQAIFSEGNHDDQEMSESTSKNNDCISQNEQNFVDKLSEIRIENQIKSNELLTQKESCSIINPNCDQPTITIKSDQQYPSCLNQLQQKYKSILDFNGITSELIQNIGNEIIRLTTEWQGKNINTLNKQFQNSVMNYFLECYVSELLVGDFQVEFKRDVFKQLTSKMEREEGSQLKKRYITLLNYFLESLQEKRKISGYVELLLNIIHENIQAEKDTIDYQTQYRKKMTALLLLEHCLHPDRKTKFTDFYSLWSHVFSFCPLKRKKSKTSEGKPRRAQISHLQNLNNSQSKYLSKVYQKNLVNSEVASSQTCAAFKEIPLLPALTIQSSQSMGLVVNSVPKNSLEKKFFESIKDSLPNSQQSLTMIQKNIKKQENDISPKIVSSSLSNITQNQLDHQPFEERSKAQSRATISNVNTNYVPKNIGIKHEDDCSNSLTQASSIYKSPKTAEGNLIQQEKQKNNINFDLQIPSLNAANTQYDLLNQGNSNNIYAPELRKQIKTGEINQSQVFIPQASLQISTNQLLQQQSQLQQTNPFLQNTIMMSPQQLNSQFLNQQIGSACQVDMNQVLLQNIQMQQLQQNPQLMNQLKQQSQVSIPQQLLNINYPVNLSVISQQQQQQQQQNYQIIQTPLLHQMPNLVPNQQIFQFQQQLQQQTQQQQQWPQQQQTPQVIHDVISNEIIVLNPQTMQYVRYQPKQEMMPTNPQINTISINQTPQSLFESIQSGIIGQQSSPQENFAHMHLQLQKQQQQQNINQFYQ</sequence>
<reference evidence="3" key="1">
    <citation type="journal article" date="2006" name="PLoS Biol.">
        <title>Macronuclear genome sequence of the ciliate Tetrahymena thermophila, a model eukaryote.</title>
        <authorList>
            <person name="Eisen J.A."/>
            <person name="Coyne R.S."/>
            <person name="Wu M."/>
            <person name="Wu D."/>
            <person name="Thiagarajan M."/>
            <person name="Wortman J.R."/>
            <person name="Badger J.H."/>
            <person name="Ren Q."/>
            <person name="Amedeo P."/>
            <person name="Jones K.M."/>
            <person name="Tallon L.J."/>
            <person name="Delcher A.L."/>
            <person name="Salzberg S.L."/>
            <person name="Silva J.C."/>
            <person name="Haas B.J."/>
            <person name="Majoros W.H."/>
            <person name="Farzad M."/>
            <person name="Carlton J.M."/>
            <person name="Smith R.K. Jr."/>
            <person name="Garg J."/>
            <person name="Pearlman R.E."/>
            <person name="Karrer K.M."/>
            <person name="Sun L."/>
            <person name="Manning G."/>
            <person name="Elde N.C."/>
            <person name="Turkewitz A.P."/>
            <person name="Asai D.J."/>
            <person name="Wilkes D.E."/>
            <person name="Wang Y."/>
            <person name="Cai H."/>
            <person name="Collins K."/>
            <person name="Stewart B.A."/>
            <person name="Lee S.R."/>
            <person name="Wilamowska K."/>
            <person name="Weinberg Z."/>
            <person name="Ruzzo W.L."/>
            <person name="Wloga D."/>
            <person name="Gaertig J."/>
            <person name="Frankel J."/>
            <person name="Tsao C.-C."/>
            <person name="Gorovsky M.A."/>
            <person name="Keeling P.J."/>
            <person name="Waller R.F."/>
            <person name="Patron N.J."/>
            <person name="Cherry J.M."/>
            <person name="Stover N.A."/>
            <person name="Krieger C.J."/>
            <person name="del Toro C."/>
            <person name="Ryder H.F."/>
            <person name="Williamson S.C."/>
            <person name="Barbeau R.A."/>
            <person name="Hamilton E.P."/>
            <person name="Orias E."/>
        </authorList>
    </citation>
    <scope>NUCLEOTIDE SEQUENCE [LARGE SCALE GENOMIC DNA]</scope>
    <source>
        <strain evidence="3">SB210</strain>
    </source>
</reference>
<dbReference type="AlphaFoldDB" id="Q22GE7"/>
<name>Q22GE7_TETTS</name>
<feature type="compositionally biased region" description="Basic and acidic residues" evidence="1">
    <location>
        <begin position="41"/>
        <end position="52"/>
    </location>
</feature>
<dbReference type="Proteomes" id="UP000009168">
    <property type="component" value="Unassembled WGS sequence"/>
</dbReference>
<dbReference type="GeneID" id="7831879"/>
<evidence type="ECO:0000313" key="2">
    <source>
        <dbReference type="EMBL" id="EAR84384.1"/>
    </source>
</evidence>